<dbReference type="Pfam" id="PF20254">
    <property type="entry name" value="DMFA2_C"/>
    <property type="match status" value="1"/>
</dbReference>
<organism evidence="2 3">
    <name type="scientific">Pontibaca methylaminivorans</name>
    <dbReference type="NCBI Taxonomy" id="515897"/>
    <lineage>
        <taxon>Bacteria</taxon>
        <taxon>Pseudomonadati</taxon>
        <taxon>Pseudomonadota</taxon>
        <taxon>Alphaproteobacteria</taxon>
        <taxon>Rhodobacterales</taxon>
        <taxon>Roseobacteraceae</taxon>
        <taxon>Pontibaca</taxon>
    </lineage>
</organism>
<dbReference type="Gene3D" id="2.60.120.200">
    <property type="match status" value="1"/>
</dbReference>
<evidence type="ECO:0000313" key="3">
    <source>
        <dbReference type="Proteomes" id="UP000192455"/>
    </source>
</evidence>
<gene>
    <name evidence="2" type="ORF">SAMN05421849_1259</name>
</gene>
<dbReference type="InterPro" id="IPR013320">
    <property type="entry name" value="ConA-like_dom_sf"/>
</dbReference>
<dbReference type="SUPFAM" id="SSF49899">
    <property type="entry name" value="Concanavalin A-like lectins/glucanases"/>
    <property type="match status" value="1"/>
</dbReference>
<evidence type="ECO:0000313" key="2">
    <source>
        <dbReference type="EMBL" id="SIT80136.1"/>
    </source>
</evidence>
<keyword evidence="3" id="KW-1185">Reference proteome</keyword>
<accession>A0A1R3WPG3</accession>
<dbReference type="AlphaFoldDB" id="A0A1R3WPG3"/>
<dbReference type="InterPro" id="IPR046540">
    <property type="entry name" value="DMFA2_C"/>
</dbReference>
<evidence type="ECO:0000259" key="1">
    <source>
        <dbReference type="Pfam" id="PF20254"/>
    </source>
</evidence>
<proteinExistence type="predicted"/>
<reference evidence="2 3" key="1">
    <citation type="submission" date="2017-01" db="EMBL/GenBank/DDBJ databases">
        <authorList>
            <person name="Mah S.A."/>
            <person name="Swanson W.J."/>
            <person name="Moy G.W."/>
            <person name="Vacquier V.D."/>
        </authorList>
    </citation>
    <scope>NUCLEOTIDE SEQUENCE [LARGE SCALE GENOMIC DNA]</scope>
    <source>
        <strain evidence="2 3">DSM 21219</strain>
    </source>
</reference>
<dbReference type="Proteomes" id="UP000192455">
    <property type="component" value="Unassembled WGS sequence"/>
</dbReference>
<name>A0A1R3WPG3_9RHOB</name>
<dbReference type="EMBL" id="FTPS01000001">
    <property type="protein sequence ID" value="SIT80136.1"/>
    <property type="molecule type" value="Genomic_DNA"/>
</dbReference>
<sequence>MAEQKIFGYADRFSVKEGEQIRFYVNCDGSDIAEAQLVRLIHGDDNRDDGPGYIEEEIAHPANGSWQVKKQFTQLGNFLKVDDPENRLKVDGSLSMMAFIWPSMPQNGVRQTIMGRWDTCTNEGFALGINPEGYLQFWVGDGKEVDYVTAEMPLLKHVWYAVGVSFDAGTGTTTLYQESVLNRYNSLIGPAVPYDYASHVRTRLRFRQYNRPDIPFLIGGARDNHVLRGDFVSDLYAGKIDRPFITDAVLPREAMDRVRKGEAPEPGGLLAYWDTAAGYTENGIGHDVAETGPWKLHTRGVNHPIRGMTGWNWNGKNDCFRLAPDEFGGIEFHPDAITDCAWDETRTIEIPHGLKSGAYAIRLRVGPGRGIAEEYIVFIVRPAQPKARLAFLVPLASYLAYGNETLSFDAQIVQPMTGQPPIISDVEIETYEHREYGLSTYNHFEDGAGVCFSSLKRPLINMRPKFRNSWMGVPWQFPADLSIVAWLEHFNYDCDFISDLDVHREGVEALAPYKCVLTGTHPEYVSERMLDAQEDFVAQGGRLIYTGGNGYYWCVNFDPEEDAVMEVRKLDSGMRAWAAKPGEHYLQTTGEKSGLWRNRGRAPQKLLGVGMIAEGFETCEAYRRMPDSWHRTVSWITEGIDGELIGDEGLAYGAAAGVEVDRYDLSLGTPPHTKIIASSGGHTDNYVLATEEILYAYAGMVGTLDYRIRADMIFYTSWNHGAVFSTGSIAFGQALPAKGFEGTASKLLRNVVDAFIKDGPLPGQKWSLEEKQWR</sequence>
<dbReference type="RefSeq" id="WP_076648719.1">
    <property type="nucleotide sequence ID" value="NZ_FTPS01000001.1"/>
</dbReference>
<feature type="domain" description="N,N-dimethylformamidase beta subunit-like C-terminal" evidence="1">
    <location>
        <begin position="308"/>
        <end position="736"/>
    </location>
</feature>
<protein>
    <submittedName>
        <fullName evidence="2">N,N-dimethylformamidase</fullName>
    </submittedName>
</protein>
<dbReference type="STRING" id="515897.SAMN05421849_1259"/>
<dbReference type="OrthoDB" id="505641at2"/>